<gene>
    <name evidence="2" type="ORF">SAMN05421688_1264</name>
</gene>
<evidence type="ECO:0000313" key="2">
    <source>
        <dbReference type="EMBL" id="SFA86277.1"/>
    </source>
</evidence>
<keyword evidence="1" id="KW-1133">Transmembrane helix</keyword>
<name>A0A1I0WD03_9RHOB</name>
<feature type="transmembrane region" description="Helical" evidence="1">
    <location>
        <begin position="15"/>
        <end position="32"/>
    </location>
</feature>
<feature type="transmembrane region" description="Helical" evidence="1">
    <location>
        <begin position="115"/>
        <end position="134"/>
    </location>
</feature>
<feature type="transmembrane region" description="Helical" evidence="1">
    <location>
        <begin position="78"/>
        <end position="95"/>
    </location>
</feature>
<accession>A0A1I0WD03</accession>
<feature type="transmembrane region" description="Helical" evidence="1">
    <location>
        <begin position="187"/>
        <end position="215"/>
    </location>
</feature>
<evidence type="ECO:0000256" key="1">
    <source>
        <dbReference type="SAM" id="Phobius"/>
    </source>
</evidence>
<dbReference type="OrthoDB" id="9806874at2"/>
<dbReference type="AlphaFoldDB" id="A0A1I0WD03"/>
<dbReference type="RefSeq" id="WP_092061897.1">
    <property type="nucleotide sequence ID" value="NZ_FOJU01000002.1"/>
</dbReference>
<protein>
    <submittedName>
        <fullName evidence="2">Uncharacterized membrane protein</fullName>
    </submittedName>
</protein>
<evidence type="ECO:0000313" key="3">
    <source>
        <dbReference type="Proteomes" id="UP000198796"/>
    </source>
</evidence>
<dbReference type="EMBL" id="FOJU01000002">
    <property type="protein sequence ID" value="SFA86277.1"/>
    <property type="molecule type" value="Genomic_DNA"/>
</dbReference>
<reference evidence="2 3" key="1">
    <citation type="submission" date="2016-10" db="EMBL/GenBank/DDBJ databases">
        <authorList>
            <person name="de Groot N.N."/>
        </authorList>
    </citation>
    <scope>NUCLEOTIDE SEQUENCE [LARGE SCALE GENOMIC DNA]</scope>
    <source>
        <strain evidence="2 3">DSM 29316</strain>
    </source>
</reference>
<keyword evidence="1" id="KW-0812">Transmembrane</keyword>
<organism evidence="2 3">
    <name type="scientific">Poseidonocella pacifica</name>
    <dbReference type="NCBI Taxonomy" id="871651"/>
    <lineage>
        <taxon>Bacteria</taxon>
        <taxon>Pseudomonadati</taxon>
        <taxon>Pseudomonadota</taxon>
        <taxon>Alphaproteobacteria</taxon>
        <taxon>Rhodobacterales</taxon>
        <taxon>Roseobacteraceae</taxon>
        <taxon>Poseidonocella</taxon>
    </lineage>
</organism>
<dbReference type="Proteomes" id="UP000198796">
    <property type="component" value="Unassembled WGS sequence"/>
</dbReference>
<dbReference type="Pfam" id="PF04654">
    <property type="entry name" value="DUF599"/>
    <property type="match status" value="1"/>
</dbReference>
<dbReference type="InterPro" id="IPR006747">
    <property type="entry name" value="DUF599"/>
</dbReference>
<keyword evidence="1" id="KW-0472">Membrane</keyword>
<proteinExistence type="predicted"/>
<dbReference type="STRING" id="871651.SAMN05421688_1264"/>
<sequence length="235" mass="25428">MTFLDRIGLFGPLDFGALGLLLTALIAVGLLIENPPSSRPSVSALMADVRREWMHQMTLREARIFDAQMLSTLRQGTGFFASASLITIGGVLAALGNTEQLIGVAEDFTLDAAPAIVWEAKLLVTLLLLTNAFLKLVWSHRLFGYCSALMGAVPNDPKDPLTKRRSSQAAEINITAARGFNRGLRALYFSLASTAWLLSAEALIIATLVTVAILARREFASRSRLVLLEGIGTEK</sequence>
<keyword evidence="3" id="KW-1185">Reference proteome</keyword>